<feature type="transmembrane region" description="Helical" evidence="6">
    <location>
        <begin position="288"/>
        <end position="308"/>
    </location>
</feature>
<name>A0AAE9SJG2_9VIBR</name>
<feature type="transmembrane region" description="Helical" evidence="6">
    <location>
        <begin position="320"/>
        <end position="339"/>
    </location>
</feature>
<accession>A0AAE9SJG2</accession>
<evidence type="ECO:0000256" key="3">
    <source>
        <dbReference type="ARBA" id="ARBA00022692"/>
    </source>
</evidence>
<dbReference type="Proteomes" id="UP001058687">
    <property type="component" value="Chromosome 1"/>
</dbReference>
<sequence>MLKAMTNMSLFAVALVINKSISLIMLPVLPQFLAPEQMGKLELLTSFGVVTALLASMAMHEALYRFAGVEKDREKQVAMLNHLYSLSITIAAVVGLMLLFIILIAPIPRPFSQFEFIVLMLTIILEGAIGIGTAWLRMQDDKAKTLLYVMVTTTALQVVFIVAALIIYPHVISVLLGGLLAAVIQFIWLHIVNKYKVVIPDLTLAIQHLHYCIPVMMSALVAFCINGAERWFIGANASLATLGVYAIAVKFAIGMCILVQPFGMWWMPRRFAYLKRSRGVEAVRISHLGIIYIAVLSVLAATIAFIVINHFLPDTYQQAALYTLFLLPIAMLKEWSELLNIAILYKRRTRWLLGINITAAGIAITLLFVLSSLGIYGVFIALYYAQLAKLVMTFIIGQQCIHLPFQLSLMVALHIISGLALFLLHSAQSIGGAIAICVLTCVLFAGVAFRFIRRSTRTNLFNKLRAEAKRVSL</sequence>
<dbReference type="EMBL" id="CP050467">
    <property type="protein sequence ID" value="UTZ25356.1"/>
    <property type="molecule type" value="Genomic_DNA"/>
</dbReference>
<evidence type="ECO:0000256" key="2">
    <source>
        <dbReference type="ARBA" id="ARBA00022475"/>
    </source>
</evidence>
<feature type="transmembrane region" description="Helical" evidence="6">
    <location>
        <begin position="375"/>
        <end position="396"/>
    </location>
</feature>
<protein>
    <submittedName>
        <fullName evidence="7">Lipopolysaccharide biosynthesis protein</fullName>
    </submittedName>
</protein>
<feature type="transmembrane region" description="Helical" evidence="6">
    <location>
        <begin position="245"/>
        <end position="267"/>
    </location>
</feature>
<feature type="transmembrane region" description="Helical" evidence="6">
    <location>
        <begin position="83"/>
        <end position="104"/>
    </location>
</feature>
<dbReference type="Pfam" id="PF13440">
    <property type="entry name" value="Polysacc_synt_3"/>
    <property type="match status" value="1"/>
</dbReference>
<dbReference type="GO" id="GO:0005886">
    <property type="term" value="C:plasma membrane"/>
    <property type="evidence" value="ECO:0007669"/>
    <property type="project" value="UniProtKB-SubCell"/>
</dbReference>
<evidence type="ECO:0000313" key="8">
    <source>
        <dbReference type="Proteomes" id="UP001058687"/>
    </source>
</evidence>
<feature type="transmembrane region" description="Helical" evidence="6">
    <location>
        <begin position="174"/>
        <end position="191"/>
    </location>
</feature>
<evidence type="ECO:0000256" key="6">
    <source>
        <dbReference type="SAM" id="Phobius"/>
    </source>
</evidence>
<dbReference type="AlphaFoldDB" id="A0AAE9SJG2"/>
<feature type="transmembrane region" description="Helical" evidence="6">
    <location>
        <begin position="403"/>
        <end position="424"/>
    </location>
</feature>
<dbReference type="PANTHER" id="PTHR30250">
    <property type="entry name" value="PST FAMILY PREDICTED COLANIC ACID TRANSPORTER"/>
    <property type="match status" value="1"/>
</dbReference>
<keyword evidence="5 6" id="KW-0472">Membrane</keyword>
<feature type="transmembrane region" description="Helical" evidence="6">
    <location>
        <begin position="211"/>
        <end position="233"/>
    </location>
</feature>
<dbReference type="PANTHER" id="PTHR30250:SF11">
    <property type="entry name" value="O-ANTIGEN TRANSPORTER-RELATED"/>
    <property type="match status" value="1"/>
</dbReference>
<feature type="transmembrane region" description="Helical" evidence="6">
    <location>
        <begin position="148"/>
        <end position="168"/>
    </location>
</feature>
<organism evidence="7 8">
    <name type="scientific">Vibrio campbellii</name>
    <dbReference type="NCBI Taxonomy" id="680"/>
    <lineage>
        <taxon>Bacteria</taxon>
        <taxon>Pseudomonadati</taxon>
        <taxon>Pseudomonadota</taxon>
        <taxon>Gammaproteobacteria</taxon>
        <taxon>Vibrionales</taxon>
        <taxon>Vibrionaceae</taxon>
        <taxon>Vibrio</taxon>
    </lineage>
</organism>
<evidence type="ECO:0000313" key="7">
    <source>
        <dbReference type="EMBL" id="UTZ25356.1"/>
    </source>
</evidence>
<reference evidence="7" key="1">
    <citation type="submission" date="2020-03" db="EMBL/GenBank/DDBJ databases">
        <title>Five strains of Vibrio campbellii isolated from Mariana Trench.</title>
        <authorList>
            <person name="Liang J."/>
            <person name="Zhang X.-H."/>
        </authorList>
    </citation>
    <scope>NUCLEOTIDE SEQUENCE</scope>
    <source>
        <strain evidence="7">LJC014</strain>
    </source>
</reference>
<feature type="transmembrane region" description="Helical" evidence="6">
    <location>
        <begin position="46"/>
        <end position="63"/>
    </location>
</feature>
<dbReference type="InterPro" id="IPR050833">
    <property type="entry name" value="Poly_Biosynth_Transport"/>
</dbReference>
<gene>
    <name evidence="7" type="ORF">HB761_00510</name>
</gene>
<feature type="transmembrane region" description="Helical" evidence="6">
    <location>
        <begin position="116"/>
        <end position="136"/>
    </location>
</feature>
<comment type="subcellular location">
    <subcellularLocation>
        <location evidence="1">Cell membrane</location>
        <topology evidence="1">Multi-pass membrane protein</topology>
    </subcellularLocation>
</comment>
<evidence type="ECO:0000256" key="4">
    <source>
        <dbReference type="ARBA" id="ARBA00022989"/>
    </source>
</evidence>
<feature type="transmembrane region" description="Helical" evidence="6">
    <location>
        <begin position="430"/>
        <end position="452"/>
    </location>
</feature>
<evidence type="ECO:0000256" key="5">
    <source>
        <dbReference type="ARBA" id="ARBA00023136"/>
    </source>
</evidence>
<keyword evidence="2" id="KW-1003">Cell membrane</keyword>
<dbReference type="RefSeq" id="WP_255936609.1">
    <property type="nucleotide sequence ID" value="NZ_CP050467.1"/>
</dbReference>
<proteinExistence type="predicted"/>
<keyword evidence="3 6" id="KW-0812">Transmembrane</keyword>
<keyword evidence="4 6" id="KW-1133">Transmembrane helix</keyword>
<evidence type="ECO:0000256" key="1">
    <source>
        <dbReference type="ARBA" id="ARBA00004651"/>
    </source>
</evidence>
<feature type="transmembrane region" description="Helical" evidence="6">
    <location>
        <begin position="351"/>
        <end position="369"/>
    </location>
</feature>